<comment type="caution">
    <text evidence="2">The sequence shown here is derived from an EMBL/GenBank/DDBJ whole genome shotgun (WGS) entry which is preliminary data.</text>
</comment>
<feature type="compositionally biased region" description="Basic and acidic residues" evidence="1">
    <location>
        <begin position="47"/>
        <end position="57"/>
    </location>
</feature>
<feature type="compositionally biased region" description="Polar residues" evidence="1">
    <location>
        <begin position="95"/>
        <end position="124"/>
    </location>
</feature>
<name>A0AAV5IV24_9ROSI</name>
<accession>A0AAV5IV24</accession>
<feature type="region of interest" description="Disordered" evidence="1">
    <location>
        <begin position="47"/>
        <end position="124"/>
    </location>
</feature>
<protein>
    <submittedName>
        <fullName evidence="2">Uncharacterized protein</fullName>
    </submittedName>
</protein>
<keyword evidence="3" id="KW-1185">Reference proteome</keyword>
<sequence length="124" mass="13902">MRSKELWNLEMNIQARIGGLICPRFCLKTDKFISSYSKSALNIFCSRRDPSNQKDGESNDLTVHSRLGRRKEEGQRNLLSHVQLRVKSGDMEAINPQQTGIRPGQTSGNKAKSLSSHGSPQTNM</sequence>
<evidence type="ECO:0000256" key="1">
    <source>
        <dbReference type="SAM" id="MobiDB-lite"/>
    </source>
</evidence>
<dbReference type="AlphaFoldDB" id="A0AAV5IV24"/>
<evidence type="ECO:0000313" key="3">
    <source>
        <dbReference type="Proteomes" id="UP001054252"/>
    </source>
</evidence>
<dbReference type="Proteomes" id="UP001054252">
    <property type="component" value="Unassembled WGS sequence"/>
</dbReference>
<dbReference type="EMBL" id="BPVZ01000024">
    <property type="protein sequence ID" value="GKV05706.1"/>
    <property type="molecule type" value="Genomic_DNA"/>
</dbReference>
<reference evidence="2 3" key="1">
    <citation type="journal article" date="2021" name="Commun. Biol.">
        <title>The genome of Shorea leprosula (Dipterocarpaceae) highlights the ecological relevance of drought in aseasonal tropical rainforests.</title>
        <authorList>
            <person name="Ng K.K.S."/>
            <person name="Kobayashi M.J."/>
            <person name="Fawcett J.A."/>
            <person name="Hatakeyama M."/>
            <person name="Paape T."/>
            <person name="Ng C.H."/>
            <person name="Ang C.C."/>
            <person name="Tnah L.H."/>
            <person name="Lee C.T."/>
            <person name="Nishiyama T."/>
            <person name="Sese J."/>
            <person name="O'Brien M.J."/>
            <person name="Copetti D."/>
            <person name="Mohd Noor M.I."/>
            <person name="Ong R.C."/>
            <person name="Putra M."/>
            <person name="Sireger I.Z."/>
            <person name="Indrioko S."/>
            <person name="Kosugi Y."/>
            <person name="Izuno A."/>
            <person name="Isagi Y."/>
            <person name="Lee S.L."/>
            <person name="Shimizu K.K."/>
        </authorList>
    </citation>
    <scope>NUCLEOTIDE SEQUENCE [LARGE SCALE GENOMIC DNA]</scope>
    <source>
        <strain evidence="2">214</strain>
    </source>
</reference>
<evidence type="ECO:0000313" key="2">
    <source>
        <dbReference type="EMBL" id="GKV05706.1"/>
    </source>
</evidence>
<gene>
    <name evidence="2" type="ORF">SLEP1_g17683</name>
</gene>
<proteinExistence type="predicted"/>
<organism evidence="2 3">
    <name type="scientific">Rubroshorea leprosula</name>
    <dbReference type="NCBI Taxonomy" id="152421"/>
    <lineage>
        <taxon>Eukaryota</taxon>
        <taxon>Viridiplantae</taxon>
        <taxon>Streptophyta</taxon>
        <taxon>Embryophyta</taxon>
        <taxon>Tracheophyta</taxon>
        <taxon>Spermatophyta</taxon>
        <taxon>Magnoliopsida</taxon>
        <taxon>eudicotyledons</taxon>
        <taxon>Gunneridae</taxon>
        <taxon>Pentapetalae</taxon>
        <taxon>rosids</taxon>
        <taxon>malvids</taxon>
        <taxon>Malvales</taxon>
        <taxon>Dipterocarpaceae</taxon>
        <taxon>Rubroshorea</taxon>
    </lineage>
</organism>